<reference evidence="2 3" key="1">
    <citation type="submission" date="2023-08" db="EMBL/GenBank/DDBJ databases">
        <title>Phytohabitans sansha sp. nov., isolated from marine sediment.</title>
        <authorList>
            <person name="Zhao Y."/>
            <person name="Yi K."/>
        </authorList>
    </citation>
    <scope>NUCLEOTIDE SEQUENCE [LARGE SCALE GENOMIC DNA]</scope>
    <source>
        <strain evidence="2 3">ZYX-F-186</strain>
    </source>
</reference>
<dbReference type="EMBL" id="JAVHUY010000077">
    <property type="protein sequence ID" value="MDQ7911288.1"/>
    <property type="molecule type" value="Genomic_DNA"/>
</dbReference>
<sequence>MRWYKDSLVVDYRPVQPDEDRNPGKHAYAAADLQALGGQAGRLCIAYLLGRPHGGPACRRVGHDRPAELGSFISQFVVILRAMSENALDQHDGDDRVLVPVSVGERKVYLAVQRIGEPVDPGEEREIAARGPALADVVAGLTDFVEQFSGRLQRTDASRVTLEFGCEFAVESGSFVAVIGKASARSTLKVGLEWTKPGP</sequence>
<keyword evidence="3" id="KW-1185">Reference proteome</keyword>
<protein>
    <submittedName>
        <fullName evidence="2">CU044_2847 family protein</fullName>
    </submittedName>
</protein>
<dbReference type="NCBIfam" id="NF041216">
    <property type="entry name" value="CU044_2847_fam"/>
    <property type="match status" value="1"/>
</dbReference>
<dbReference type="RefSeq" id="WP_308718505.1">
    <property type="nucleotide sequence ID" value="NZ_JAVHUY010000077.1"/>
</dbReference>
<organism evidence="2 3">
    <name type="scientific">Phytohabitans maris</name>
    <dbReference type="NCBI Taxonomy" id="3071409"/>
    <lineage>
        <taxon>Bacteria</taxon>
        <taxon>Bacillati</taxon>
        <taxon>Actinomycetota</taxon>
        <taxon>Actinomycetes</taxon>
        <taxon>Micromonosporales</taxon>
        <taxon>Micromonosporaceae</taxon>
    </lineage>
</organism>
<dbReference type="Pfam" id="PF19493">
    <property type="entry name" value="Trypco1"/>
    <property type="match status" value="1"/>
</dbReference>
<proteinExistence type="predicted"/>
<name>A0ABU0ZWH6_9ACTN</name>
<evidence type="ECO:0000313" key="2">
    <source>
        <dbReference type="EMBL" id="MDQ7911288.1"/>
    </source>
</evidence>
<comment type="caution">
    <text evidence="2">The sequence shown here is derived from an EMBL/GenBank/DDBJ whole genome shotgun (WGS) entry which is preliminary data.</text>
</comment>
<gene>
    <name evidence="2" type="ORF">RB614_43040</name>
</gene>
<evidence type="ECO:0000313" key="3">
    <source>
        <dbReference type="Proteomes" id="UP001230908"/>
    </source>
</evidence>
<accession>A0ABU0ZWH6</accession>
<evidence type="ECO:0000259" key="1">
    <source>
        <dbReference type="Pfam" id="PF19493"/>
    </source>
</evidence>
<dbReference type="Proteomes" id="UP001230908">
    <property type="component" value="Unassembled WGS sequence"/>
</dbReference>
<dbReference type="InterPro" id="IPR045794">
    <property type="entry name" value="Trypco1"/>
</dbReference>
<feature type="domain" description="Trypsin-co-occurring" evidence="1">
    <location>
        <begin position="108"/>
        <end position="196"/>
    </location>
</feature>